<feature type="compositionally biased region" description="Polar residues" evidence="1">
    <location>
        <begin position="144"/>
        <end position="160"/>
    </location>
</feature>
<organism evidence="4 5">
    <name type="scientific">Pontibacter actiniarum</name>
    <dbReference type="NCBI Taxonomy" id="323450"/>
    <lineage>
        <taxon>Bacteria</taxon>
        <taxon>Pseudomonadati</taxon>
        <taxon>Bacteroidota</taxon>
        <taxon>Cytophagia</taxon>
        <taxon>Cytophagales</taxon>
        <taxon>Hymenobacteraceae</taxon>
        <taxon>Pontibacter</taxon>
    </lineage>
</organism>
<reference evidence="5" key="1">
    <citation type="submission" date="2017-05" db="EMBL/GenBank/DDBJ databases">
        <authorList>
            <person name="Ray J."/>
            <person name="Price M."/>
            <person name="Deutschbauer A."/>
        </authorList>
    </citation>
    <scope>NUCLEOTIDE SEQUENCE [LARGE SCALE GENOMIC DNA]</scope>
    <source>
        <strain evidence="5">DSM 19842</strain>
    </source>
</reference>
<keyword evidence="2" id="KW-1133">Transmembrane helix</keyword>
<accession>A0A1X9YVF5</accession>
<dbReference type="Proteomes" id="UP000266292">
    <property type="component" value="Chromosome"/>
</dbReference>
<evidence type="ECO:0000256" key="2">
    <source>
        <dbReference type="SAM" id="Phobius"/>
    </source>
</evidence>
<evidence type="ECO:0000259" key="3">
    <source>
        <dbReference type="Pfam" id="PF22570"/>
    </source>
</evidence>
<dbReference type="InterPro" id="IPR054331">
    <property type="entry name" value="LiaF_TM"/>
</dbReference>
<dbReference type="EMBL" id="CP021235">
    <property type="protein sequence ID" value="ARS36823.1"/>
    <property type="molecule type" value="Genomic_DNA"/>
</dbReference>
<keyword evidence="2" id="KW-0472">Membrane</keyword>
<feature type="transmembrane region" description="Helical" evidence="2">
    <location>
        <begin position="47"/>
        <end position="68"/>
    </location>
</feature>
<evidence type="ECO:0000313" key="4">
    <source>
        <dbReference type="EMBL" id="ARS36823.1"/>
    </source>
</evidence>
<proteinExistence type="predicted"/>
<dbReference type="Pfam" id="PF22570">
    <property type="entry name" value="LiaF-TM"/>
    <property type="match status" value="1"/>
</dbReference>
<sequence length="275" mass="30245">MENGNRHPNYGDNWQNPRHSTGGKVMAGLLLIAVGVLILASKLNIFFLPYWVFSWQMFLIVLGLFIGFRHNFRKSGWLVLVLIGTVFLINDLVAGFNLRIYFWPILLIGIGLWVMLKPRSRYPRHFRRVGNAGPAEPGPAADSYGNSENEPGTGTFHDNTYSSEDIVDATAILGGIKKNIISKSFKGGEVVSVFGGTELNLSQADMQQPAVLEATQIFGGTTLIIPPHWQIKSEMVAILGGIDDKRPVMPGGYDPNKVLVLKGTTLFGGLNIKSY</sequence>
<dbReference type="AlphaFoldDB" id="A0A1X9YVF5"/>
<protein>
    <recommendedName>
        <fullName evidence="3">LiaF transmembrane domain-containing protein</fullName>
    </recommendedName>
</protein>
<feature type="transmembrane region" description="Helical" evidence="2">
    <location>
        <begin position="100"/>
        <end position="116"/>
    </location>
</feature>
<keyword evidence="2" id="KW-0812">Transmembrane</keyword>
<name>A0A1X9YVF5_9BACT</name>
<dbReference type="PANTHER" id="PTHR40763:SF5">
    <property type="entry name" value="MEMBRANE PROTEIN"/>
    <property type="match status" value="1"/>
</dbReference>
<feature type="transmembrane region" description="Helical" evidence="2">
    <location>
        <begin position="21"/>
        <end position="41"/>
    </location>
</feature>
<evidence type="ECO:0000256" key="1">
    <source>
        <dbReference type="SAM" id="MobiDB-lite"/>
    </source>
</evidence>
<dbReference type="RefSeq" id="WP_025608428.1">
    <property type="nucleotide sequence ID" value="NZ_CP021235.1"/>
</dbReference>
<feature type="region of interest" description="Disordered" evidence="1">
    <location>
        <begin position="133"/>
        <end position="160"/>
    </location>
</feature>
<dbReference type="OrthoDB" id="129627at2"/>
<evidence type="ECO:0000313" key="5">
    <source>
        <dbReference type="Proteomes" id="UP000266292"/>
    </source>
</evidence>
<dbReference type="PANTHER" id="PTHR40763">
    <property type="entry name" value="MEMBRANE PROTEIN-RELATED"/>
    <property type="match status" value="1"/>
</dbReference>
<dbReference type="STRING" id="709015.GCA_000472485_03255"/>
<feature type="domain" description="LiaF transmembrane" evidence="3">
    <location>
        <begin position="27"/>
        <end position="120"/>
    </location>
</feature>
<dbReference type="KEGG" id="pact:CA264_16115"/>
<gene>
    <name evidence="4" type="ORF">CA264_16115</name>
</gene>
<feature type="transmembrane region" description="Helical" evidence="2">
    <location>
        <begin position="75"/>
        <end position="94"/>
    </location>
</feature>
<keyword evidence="5" id="KW-1185">Reference proteome</keyword>